<evidence type="ECO:0000313" key="1">
    <source>
        <dbReference type="EMBL" id="TKC14954.1"/>
    </source>
</evidence>
<sequence length="98" mass="11284">MHKDKLGSDLPIDPSSVYSNAGIYYADRQEYWFRVSAYNNDWETEMSEAFISTIPLEIDHNELTEDETAELANIEETEASSDYLDSLISEDPVLRRCI</sequence>
<reference evidence="1 2" key="1">
    <citation type="journal article" date="2011" name="J. Microbiol.">
        <title>Bacillus kyonggiensis sp. nov., isolated from soil of a lettuce field.</title>
        <authorList>
            <person name="Dong K."/>
            <person name="Lee S."/>
        </authorList>
    </citation>
    <scope>NUCLEOTIDE SEQUENCE [LARGE SCALE GENOMIC DNA]</scope>
    <source>
        <strain evidence="1 2">NB22</strain>
    </source>
</reference>
<dbReference type="EMBL" id="SWBM01000007">
    <property type="protein sequence ID" value="TKC14954.1"/>
    <property type="molecule type" value="Genomic_DNA"/>
</dbReference>
<name>A0A4U1CYV0_9BACI</name>
<protein>
    <submittedName>
        <fullName evidence="1">Uncharacterized protein</fullName>
    </submittedName>
</protein>
<accession>A0A4U1CYV0</accession>
<dbReference type="RefSeq" id="WP_136833426.1">
    <property type="nucleotide sequence ID" value="NZ_SWBM01000007.1"/>
</dbReference>
<comment type="caution">
    <text evidence="1">The sequence shown here is derived from an EMBL/GenBank/DDBJ whole genome shotgun (WGS) entry which is preliminary data.</text>
</comment>
<dbReference type="Proteomes" id="UP000307756">
    <property type="component" value="Unassembled WGS sequence"/>
</dbReference>
<keyword evidence="2" id="KW-1185">Reference proteome</keyword>
<proteinExistence type="predicted"/>
<gene>
    <name evidence="1" type="ORF">FA727_20845</name>
</gene>
<dbReference type="AlphaFoldDB" id="A0A4U1CYV0"/>
<organism evidence="1 2">
    <name type="scientific">Robertmurraya kyonggiensis</name>
    <dbReference type="NCBI Taxonomy" id="1037680"/>
    <lineage>
        <taxon>Bacteria</taxon>
        <taxon>Bacillati</taxon>
        <taxon>Bacillota</taxon>
        <taxon>Bacilli</taxon>
        <taxon>Bacillales</taxon>
        <taxon>Bacillaceae</taxon>
        <taxon>Robertmurraya</taxon>
    </lineage>
</organism>
<evidence type="ECO:0000313" key="2">
    <source>
        <dbReference type="Proteomes" id="UP000307756"/>
    </source>
</evidence>